<dbReference type="EMBL" id="JAMZFV010000050">
    <property type="protein sequence ID" value="MCP1111558.1"/>
    <property type="molecule type" value="Genomic_DNA"/>
</dbReference>
<sequence length="178" mass="20593">MKDKKRRLSLGIIIRLVLALLLVVIASVSLYKLTLGNREYAKEKEVHQQVLEYRPAAKEPLAADEEVDTTNPQILELKKINPDVAGWVYLRDTSIDYPFVMAGDYNEYLRTDIYGNYSLSGTIFTDFRFGGDFKGFQTILFGHSMDNGSMFMDLLNFRDREYFKAHREGVIYLEKETL</sequence>
<keyword evidence="3" id="KW-1185">Reference proteome</keyword>
<keyword evidence="1" id="KW-0812">Transmembrane</keyword>
<feature type="transmembrane region" description="Helical" evidence="1">
    <location>
        <begin position="12"/>
        <end position="31"/>
    </location>
</feature>
<protein>
    <submittedName>
        <fullName evidence="2">Class B sortase</fullName>
    </submittedName>
</protein>
<evidence type="ECO:0000256" key="1">
    <source>
        <dbReference type="SAM" id="Phobius"/>
    </source>
</evidence>
<organism evidence="2 3">
    <name type="scientific">Ohessyouella blattaphilus</name>
    <dbReference type="NCBI Taxonomy" id="2949333"/>
    <lineage>
        <taxon>Bacteria</taxon>
        <taxon>Bacillati</taxon>
        <taxon>Bacillota</taxon>
        <taxon>Clostridia</taxon>
        <taxon>Lachnospirales</taxon>
        <taxon>Lachnospiraceae</taxon>
        <taxon>Ohessyouella</taxon>
    </lineage>
</organism>
<dbReference type="Proteomes" id="UP001523565">
    <property type="component" value="Unassembled WGS sequence"/>
</dbReference>
<proteinExistence type="predicted"/>
<evidence type="ECO:0000313" key="2">
    <source>
        <dbReference type="EMBL" id="MCP1111558.1"/>
    </source>
</evidence>
<dbReference type="SUPFAM" id="SSF63817">
    <property type="entry name" value="Sortase"/>
    <property type="match status" value="1"/>
</dbReference>
<reference evidence="2 3" key="1">
    <citation type="journal article" date="2022" name="Genome Biol. Evol.">
        <title>Host diet, physiology and behaviors set the stage for Lachnospiraceae cladogenesis.</title>
        <authorList>
            <person name="Vera-Ponce De Leon A."/>
            <person name="Schneider M."/>
            <person name="Jahnes B.C."/>
            <person name="Sadowski V."/>
            <person name="Camuy-Velez L.A."/>
            <person name="Duan J."/>
            <person name="Sabree Z.L."/>
        </authorList>
    </citation>
    <scope>NUCLEOTIDE SEQUENCE [LARGE SCALE GENOMIC DNA]</scope>
    <source>
        <strain evidence="2 3">PAL227</strain>
    </source>
</reference>
<comment type="caution">
    <text evidence="2">The sequence shown here is derived from an EMBL/GenBank/DDBJ whole genome shotgun (WGS) entry which is preliminary data.</text>
</comment>
<keyword evidence="1" id="KW-0472">Membrane</keyword>
<name>A0ABT1ELH7_9FIRM</name>
<dbReference type="InterPro" id="IPR009835">
    <property type="entry name" value="SrtB"/>
</dbReference>
<dbReference type="RefSeq" id="WP_262070415.1">
    <property type="nucleotide sequence ID" value="NZ_JAMXOC010000050.1"/>
</dbReference>
<keyword evidence="1" id="KW-1133">Transmembrane helix</keyword>
<dbReference type="CDD" id="cd05826">
    <property type="entry name" value="Sortase_B"/>
    <property type="match status" value="1"/>
</dbReference>
<dbReference type="Gene3D" id="2.40.260.10">
    <property type="entry name" value="Sortase"/>
    <property type="match status" value="1"/>
</dbReference>
<accession>A0ABT1ELH7</accession>
<feature type="non-terminal residue" evidence="2">
    <location>
        <position position="178"/>
    </location>
</feature>
<dbReference type="InterPro" id="IPR023365">
    <property type="entry name" value="Sortase_dom-sf"/>
</dbReference>
<gene>
    <name evidence="2" type="ORF">NK118_15035</name>
</gene>
<evidence type="ECO:0000313" key="3">
    <source>
        <dbReference type="Proteomes" id="UP001523565"/>
    </source>
</evidence>